<name>F8MVX8_NEUT8</name>
<reference evidence="3" key="1">
    <citation type="journal article" date="2011" name="Genetics">
        <title>Massive changes in genome architecture accompany the transition to self-fertility in the filamentous fungus Neurospora tetrasperma.</title>
        <authorList>
            <person name="Ellison C.E."/>
            <person name="Stajich J.E."/>
            <person name="Jacobson D.J."/>
            <person name="Natvig D.O."/>
            <person name="Lapidus A."/>
            <person name="Foster B."/>
            <person name="Aerts A."/>
            <person name="Riley R."/>
            <person name="Lindquist E.A."/>
            <person name="Grigoriev I.V."/>
            <person name="Taylor J.W."/>
        </authorList>
    </citation>
    <scope>NUCLEOTIDE SEQUENCE [LARGE SCALE GENOMIC DNA]</scope>
    <source>
        <strain evidence="3">FGSC 2508 / P0657</strain>
    </source>
</reference>
<dbReference type="AlphaFoldDB" id="F8MVX8"/>
<proteinExistence type="predicted"/>
<sequence length="246" mass="28149">MNTWKIPRKLFDEIQKPGSFPKFSFFEEAQRLHIGFRWSSAPGSYFILLGSMFSVNTLRYGGINEPISQFRGVFSHRGVLTPMWNGDVMKSGEDLFGCWEGSPLRLVVMMLNQCEKHLERSIQQQAEKVEEIQSLLSSQEAKSSGSPGLHTRHRDLTTSIFTLRNSCRNLMEICSGFVTAFKASLSSKHVGDNRLGNLRSLRDGIERIHSRLKFQLNRIHYLENIHIQSTKSMAALKQLMLLNKSR</sequence>
<evidence type="ECO:0000313" key="2">
    <source>
        <dbReference type="EMBL" id="EGO54826.1"/>
    </source>
</evidence>
<dbReference type="HOGENOM" id="CLU_1129339_0_0_1"/>
<dbReference type="VEuPathDB" id="FungiDB:NEUTE1DRAFT_104244"/>
<dbReference type="OrthoDB" id="4577530at2759"/>
<keyword evidence="3" id="KW-1185">Reference proteome</keyword>
<evidence type="ECO:0000313" key="3">
    <source>
        <dbReference type="Proteomes" id="UP000008065"/>
    </source>
</evidence>
<protein>
    <submittedName>
        <fullName evidence="2">Uncharacterized protein</fullName>
    </submittedName>
</protein>
<keyword evidence="1" id="KW-0175">Coiled coil</keyword>
<dbReference type="Proteomes" id="UP000008065">
    <property type="component" value="Unassembled WGS sequence"/>
</dbReference>
<dbReference type="RefSeq" id="XP_009854733.1">
    <property type="nucleotide sequence ID" value="XM_009856431.1"/>
</dbReference>
<dbReference type="GeneID" id="20822095"/>
<feature type="coiled-coil region" evidence="1">
    <location>
        <begin position="115"/>
        <end position="142"/>
    </location>
</feature>
<dbReference type="EMBL" id="GL891307">
    <property type="protein sequence ID" value="EGO54826.1"/>
    <property type="molecule type" value="Genomic_DNA"/>
</dbReference>
<dbReference type="KEGG" id="nte:NEUTE1DRAFT104244"/>
<organism evidence="2 3">
    <name type="scientific">Neurospora tetrasperma (strain FGSC 2508 / ATCC MYA-4615 / P0657)</name>
    <dbReference type="NCBI Taxonomy" id="510951"/>
    <lineage>
        <taxon>Eukaryota</taxon>
        <taxon>Fungi</taxon>
        <taxon>Dikarya</taxon>
        <taxon>Ascomycota</taxon>
        <taxon>Pezizomycotina</taxon>
        <taxon>Sordariomycetes</taxon>
        <taxon>Sordariomycetidae</taxon>
        <taxon>Sordariales</taxon>
        <taxon>Sordariaceae</taxon>
        <taxon>Neurospora</taxon>
    </lineage>
</organism>
<accession>F8MVX8</accession>
<evidence type="ECO:0000256" key="1">
    <source>
        <dbReference type="SAM" id="Coils"/>
    </source>
</evidence>
<gene>
    <name evidence="2" type="ORF">NEUTE1DRAFT_104244</name>
</gene>